<dbReference type="AlphaFoldDB" id="A0A7S4VD82"/>
<name>A0A7S4VD82_9DINO</name>
<dbReference type="InterPro" id="IPR008831">
    <property type="entry name" value="Mediator_Med31"/>
</dbReference>
<evidence type="ECO:0000256" key="1">
    <source>
        <dbReference type="ARBA" id="ARBA00004123"/>
    </source>
</evidence>
<feature type="region of interest" description="Disordered" evidence="8">
    <location>
        <begin position="147"/>
        <end position="181"/>
    </location>
</feature>
<proteinExistence type="inferred from homology"/>
<keyword evidence="4" id="KW-0010">Activator</keyword>
<evidence type="ECO:0000256" key="7">
    <source>
        <dbReference type="SAM" id="Coils"/>
    </source>
</evidence>
<dbReference type="GO" id="GO:0006355">
    <property type="term" value="P:regulation of DNA-templated transcription"/>
    <property type="evidence" value="ECO:0007669"/>
    <property type="project" value="InterPro"/>
</dbReference>
<dbReference type="InterPro" id="IPR038089">
    <property type="entry name" value="Med31_sf"/>
</dbReference>
<keyword evidence="5" id="KW-0804">Transcription</keyword>
<keyword evidence="6" id="KW-0539">Nucleus</keyword>
<organism evidence="9">
    <name type="scientific">Alexandrium monilatum</name>
    <dbReference type="NCBI Taxonomy" id="311494"/>
    <lineage>
        <taxon>Eukaryota</taxon>
        <taxon>Sar</taxon>
        <taxon>Alveolata</taxon>
        <taxon>Dinophyceae</taxon>
        <taxon>Gonyaulacales</taxon>
        <taxon>Pyrocystaceae</taxon>
        <taxon>Alexandrium</taxon>
    </lineage>
</organism>
<dbReference type="EMBL" id="HBNR01066477">
    <property type="protein sequence ID" value="CAE4638707.1"/>
    <property type="molecule type" value="Transcribed_RNA"/>
</dbReference>
<evidence type="ECO:0008006" key="10">
    <source>
        <dbReference type="Google" id="ProtNLM"/>
    </source>
</evidence>
<sequence>MAAEPEGGVAAGEEGDAPAWSAVSELHLTLQEVLLELHRATAQAARPGKRPADEGDEASAEALLEASRRFERLIEALPSAVRCPDKARLERELEDLQRQDAEASEQAEQLSARAEALRAAVDARWREACQELCGGAVSVAHVEDCPSPHDEQAATASSSSSSSLPRVVGDPSAGRGVRPRLQDLTQERSRRFIEELEFVQCLANPEYVQWLATYHYFEDPAFVEFLGYLSYWRHPPHVYHVVYPQALRMLELLQNPAMRCRMHRLDARALLQSQVMWQWSHGREVTLDAGPCALASAAPAAAARTTSAVERQPVSSSSRREWDVLQDWTCLTGVIADKSWHEKVERINAPEFTVPHVAKMIGKMYLSKTYSDPAQLERAVQKYQHFWADQRGAGDLGKVMAAQHTEALLRGRDIPKEALDRLAPLLLPPPGEVAPQATPRKRGRRC</sequence>
<feature type="coiled-coil region" evidence="7">
    <location>
        <begin position="86"/>
        <end position="120"/>
    </location>
</feature>
<evidence type="ECO:0000256" key="2">
    <source>
        <dbReference type="ARBA" id="ARBA00006378"/>
    </source>
</evidence>
<dbReference type="PANTHER" id="PTHR13186">
    <property type="entry name" value="MEDIATOR OF RNA POLYMERASE II TRANSCRIPTION SUBUNIT 31"/>
    <property type="match status" value="1"/>
</dbReference>
<feature type="region of interest" description="Disordered" evidence="8">
    <location>
        <begin position="425"/>
        <end position="446"/>
    </location>
</feature>
<dbReference type="Gene3D" id="1.10.10.1340">
    <property type="entry name" value="Mediator of RNA polymerase II, submodule Med31 (Soh1)"/>
    <property type="match status" value="1"/>
</dbReference>
<gene>
    <name evidence="9" type="ORF">AMON00008_LOCUS46970</name>
</gene>
<evidence type="ECO:0000256" key="3">
    <source>
        <dbReference type="ARBA" id="ARBA00023015"/>
    </source>
</evidence>
<dbReference type="Pfam" id="PF05669">
    <property type="entry name" value="Med31"/>
    <property type="match status" value="1"/>
</dbReference>
<reference evidence="9" key="1">
    <citation type="submission" date="2021-01" db="EMBL/GenBank/DDBJ databases">
        <authorList>
            <person name="Corre E."/>
            <person name="Pelletier E."/>
            <person name="Niang G."/>
            <person name="Scheremetjew M."/>
            <person name="Finn R."/>
            <person name="Kale V."/>
            <person name="Holt S."/>
            <person name="Cochrane G."/>
            <person name="Meng A."/>
            <person name="Brown T."/>
            <person name="Cohen L."/>
        </authorList>
    </citation>
    <scope>NUCLEOTIDE SEQUENCE</scope>
    <source>
        <strain evidence="9">CCMP3105</strain>
    </source>
</reference>
<evidence type="ECO:0000256" key="4">
    <source>
        <dbReference type="ARBA" id="ARBA00023159"/>
    </source>
</evidence>
<evidence type="ECO:0000256" key="5">
    <source>
        <dbReference type="ARBA" id="ARBA00023163"/>
    </source>
</evidence>
<dbReference type="GO" id="GO:0016592">
    <property type="term" value="C:mediator complex"/>
    <property type="evidence" value="ECO:0007669"/>
    <property type="project" value="InterPro"/>
</dbReference>
<evidence type="ECO:0000256" key="8">
    <source>
        <dbReference type="SAM" id="MobiDB-lite"/>
    </source>
</evidence>
<comment type="subcellular location">
    <subcellularLocation>
        <location evidence="1">Nucleus</location>
    </subcellularLocation>
</comment>
<evidence type="ECO:0000313" key="9">
    <source>
        <dbReference type="EMBL" id="CAE4638707.1"/>
    </source>
</evidence>
<comment type="similarity">
    <text evidence="2">Belongs to the Mediator complex subunit 31 family.</text>
</comment>
<evidence type="ECO:0000256" key="6">
    <source>
        <dbReference type="ARBA" id="ARBA00023242"/>
    </source>
</evidence>
<protein>
    <recommendedName>
        <fullName evidence="10">Mediator of RNA polymerase II transcription subunit 31</fullName>
    </recommendedName>
</protein>
<keyword evidence="7" id="KW-0175">Coiled coil</keyword>
<keyword evidence="3" id="KW-0805">Transcription regulation</keyword>
<accession>A0A7S4VD82</accession>
<dbReference type="GO" id="GO:0003712">
    <property type="term" value="F:transcription coregulator activity"/>
    <property type="evidence" value="ECO:0007669"/>
    <property type="project" value="InterPro"/>
</dbReference>